<accession>A0A1G6RFJ0</accession>
<dbReference type="InterPro" id="IPR017896">
    <property type="entry name" value="4Fe4S_Fe-S-bd"/>
</dbReference>
<comment type="function">
    <text evidence="6">Component of a complex that catalyzes the oxidation of glycolate to glyoxylate.</text>
</comment>
<keyword evidence="9" id="KW-1185">Reference proteome</keyword>
<dbReference type="InterPro" id="IPR012257">
    <property type="entry name" value="Glc_ox_4Fe-4S"/>
</dbReference>
<keyword evidence="6" id="KW-0813">Transport</keyword>
<keyword evidence="1 6" id="KW-0004">4Fe-4S</keyword>
<keyword evidence="6" id="KW-0249">Electron transport</keyword>
<dbReference type="PROSITE" id="PS51379">
    <property type="entry name" value="4FE4S_FER_2"/>
    <property type="match status" value="2"/>
</dbReference>
<comment type="cofactor">
    <cofactor evidence="6">
        <name>[4Fe-4S] cluster</name>
        <dbReference type="ChEBI" id="CHEBI:49883"/>
    </cofactor>
    <text evidence="6">Binds 2 [4Fe-4S] clusters.</text>
</comment>
<feature type="domain" description="4Fe-4S ferredoxin-type" evidence="7">
    <location>
        <begin position="4"/>
        <end position="37"/>
    </location>
</feature>
<dbReference type="SUPFAM" id="SSF46548">
    <property type="entry name" value="alpha-helical ferredoxin"/>
    <property type="match status" value="1"/>
</dbReference>
<dbReference type="InterPro" id="IPR017900">
    <property type="entry name" value="4Fe4S_Fe_S_CS"/>
</dbReference>
<feature type="domain" description="4Fe-4S ferredoxin-type" evidence="7">
    <location>
        <begin position="56"/>
        <end position="80"/>
    </location>
</feature>
<evidence type="ECO:0000259" key="7">
    <source>
        <dbReference type="PROSITE" id="PS51379"/>
    </source>
</evidence>
<protein>
    <recommendedName>
        <fullName evidence="6">Glycolate oxidase iron-sulfur subunit</fullName>
        <ecNumber evidence="6">1.1.99.14</ecNumber>
    </recommendedName>
</protein>
<comment type="catalytic activity">
    <reaction evidence="6">
        <text>glycolate + A = glyoxylate + AH2</text>
        <dbReference type="Rhea" id="RHEA:21264"/>
        <dbReference type="ChEBI" id="CHEBI:13193"/>
        <dbReference type="ChEBI" id="CHEBI:17499"/>
        <dbReference type="ChEBI" id="CHEBI:29805"/>
        <dbReference type="ChEBI" id="CHEBI:36655"/>
        <dbReference type="EC" id="1.1.99.14"/>
    </reaction>
</comment>
<keyword evidence="3" id="KW-0677">Repeat</keyword>
<dbReference type="AlphaFoldDB" id="A0A1G6RFJ0"/>
<proteinExistence type="predicted"/>
<dbReference type="PROSITE" id="PS00198">
    <property type="entry name" value="4FE4S_FER_1"/>
    <property type="match status" value="1"/>
</dbReference>
<keyword evidence="5 6" id="KW-0411">Iron-sulfur</keyword>
<dbReference type="GO" id="GO:0046872">
    <property type="term" value="F:metal ion binding"/>
    <property type="evidence" value="ECO:0007669"/>
    <property type="project" value="UniProtKB-UniRule"/>
</dbReference>
<evidence type="ECO:0000256" key="6">
    <source>
        <dbReference type="PIRNR" id="PIRNR000139"/>
    </source>
</evidence>
<name>A0A1G6RFJ0_9BACL</name>
<evidence type="ECO:0000256" key="5">
    <source>
        <dbReference type="ARBA" id="ARBA00023014"/>
    </source>
</evidence>
<dbReference type="PANTHER" id="PTHR32479:SF17">
    <property type="entry name" value="GLYCOLATE OXIDASE IRON-SULFUR SUBUNIT"/>
    <property type="match status" value="1"/>
</dbReference>
<dbReference type="InterPro" id="IPR009051">
    <property type="entry name" value="Helical_ferredxn"/>
</dbReference>
<evidence type="ECO:0000256" key="3">
    <source>
        <dbReference type="ARBA" id="ARBA00022737"/>
    </source>
</evidence>
<dbReference type="GO" id="GO:0019154">
    <property type="term" value="F:glycolate dehydrogenase activity"/>
    <property type="evidence" value="ECO:0007669"/>
    <property type="project" value="UniProtKB-EC"/>
</dbReference>
<dbReference type="EC" id="1.1.99.14" evidence="6"/>
<dbReference type="InterPro" id="IPR004017">
    <property type="entry name" value="Cys_rich_dom"/>
</dbReference>
<keyword evidence="2 6" id="KW-0479">Metal-binding</keyword>
<evidence type="ECO:0000313" key="8">
    <source>
        <dbReference type="EMBL" id="SDD03430.1"/>
    </source>
</evidence>
<evidence type="ECO:0000256" key="1">
    <source>
        <dbReference type="ARBA" id="ARBA00022485"/>
    </source>
</evidence>
<keyword evidence="4 6" id="KW-0408">Iron</keyword>
<dbReference type="Pfam" id="PF13183">
    <property type="entry name" value="Fer4_8"/>
    <property type="match status" value="1"/>
</dbReference>
<sequence>MRQLQEKINYEKTFDCVHCGYCLPACPTYESMQKETHSPRGRINLVKQFAEGKIDIEALQEPIDKCLGCNACAVVCPTNVEYSKILESAKGVLDEQKPKTKKQKIAEKIIFDQVFPSKTWMNMIGQATWLYKKSGLQSLLEKTGLTKWAPLHLGQFEQVLPDLPSPAERKRRQKVAKAIGRSKAKVGFFTGCVMDSIFFKINAKMIDLLTRAGVDVFIPDEQTCCGALHAHSGKLGSSKELAKRNIEAFERENVDFIVNNAGGCGARLIEYEELFEDEPEWRERAKAFVAKVKDISQLLVELDTLVFTKPVHEIVTYQASCHMLNVQRVAEPPLRLLKSIPGIDYREMEGSDRCCGSAGIYNIIQYDESMKILDQKMDAIKPTDAHTIVTTNPGCLLQMKLGIHREGLENRMRAVHLVELLYEAGPERRNPYDY</sequence>
<dbReference type="Gene3D" id="1.10.1060.10">
    <property type="entry name" value="Alpha-helical ferredoxin"/>
    <property type="match status" value="1"/>
</dbReference>
<dbReference type="GO" id="GO:0051539">
    <property type="term" value="F:4 iron, 4 sulfur cluster binding"/>
    <property type="evidence" value="ECO:0007669"/>
    <property type="project" value="UniProtKB-UniRule"/>
</dbReference>
<evidence type="ECO:0000313" key="9">
    <source>
        <dbReference type="Proteomes" id="UP000199387"/>
    </source>
</evidence>
<organism evidence="8 9">
    <name type="scientific">Melghirimyces thermohalophilus</name>
    <dbReference type="NCBI Taxonomy" id="1236220"/>
    <lineage>
        <taxon>Bacteria</taxon>
        <taxon>Bacillati</taxon>
        <taxon>Bacillota</taxon>
        <taxon>Bacilli</taxon>
        <taxon>Bacillales</taxon>
        <taxon>Thermoactinomycetaceae</taxon>
        <taxon>Melghirimyces</taxon>
    </lineage>
</organism>
<reference evidence="8 9" key="1">
    <citation type="submission" date="2016-10" db="EMBL/GenBank/DDBJ databases">
        <authorList>
            <person name="de Groot N.N."/>
        </authorList>
    </citation>
    <scope>NUCLEOTIDE SEQUENCE [LARGE SCALE GENOMIC DNA]</scope>
    <source>
        <strain evidence="8 9">DSM 45514</strain>
    </source>
</reference>
<comment type="catalytic activity">
    <reaction evidence="6">
        <text>(R)-lactate + A = pyruvate + AH2</text>
        <dbReference type="Rhea" id="RHEA:15089"/>
        <dbReference type="ChEBI" id="CHEBI:13193"/>
        <dbReference type="ChEBI" id="CHEBI:15361"/>
        <dbReference type="ChEBI" id="CHEBI:16004"/>
        <dbReference type="ChEBI" id="CHEBI:17499"/>
    </reaction>
</comment>
<dbReference type="PIRSF" id="PIRSF000139">
    <property type="entry name" value="Glc_ox_4Fe-4S"/>
    <property type="match status" value="1"/>
</dbReference>
<dbReference type="EMBL" id="FMZA01000028">
    <property type="protein sequence ID" value="SDD03430.1"/>
    <property type="molecule type" value="Genomic_DNA"/>
</dbReference>
<dbReference type="PANTHER" id="PTHR32479">
    <property type="entry name" value="GLYCOLATE OXIDASE IRON-SULFUR SUBUNIT"/>
    <property type="match status" value="1"/>
</dbReference>
<dbReference type="Pfam" id="PF02754">
    <property type="entry name" value="CCG"/>
    <property type="match status" value="2"/>
</dbReference>
<dbReference type="STRING" id="1236220.SAMN04488112_12817"/>
<evidence type="ECO:0000256" key="2">
    <source>
        <dbReference type="ARBA" id="ARBA00022723"/>
    </source>
</evidence>
<dbReference type="Proteomes" id="UP000199387">
    <property type="component" value="Unassembled WGS sequence"/>
</dbReference>
<gene>
    <name evidence="8" type="ORF">SAMN04488112_12817</name>
</gene>
<evidence type="ECO:0000256" key="4">
    <source>
        <dbReference type="ARBA" id="ARBA00023004"/>
    </source>
</evidence>